<dbReference type="VEuPathDB" id="MicrosporidiaDB:M153_15200017546"/>
<accession>A0A0R0M015</accession>
<evidence type="ECO:0000313" key="2">
    <source>
        <dbReference type="EMBL" id="KRH94762.1"/>
    </source>
</evidence>
<dbReference type="Proteomes" id="UP000051530">
    <property type="component" value="Unassembled WGS sequence"/>
</dbReference>
<reference evidence="2 3" key="1">
    <citation type="submission" date="2015-07" db="EMBL/GenBank/DDBJ databases">
        <title>The genome of Pseudoloma neurophilia, a relevant intracellular parasite of the zebrafish.</title>
        <authorList>
            <person name="Ndikumana S."/>
            <person name="Pelin A."/>
            <person name="Sanders J."/>
            <person name="Corradi N."/>
        </authorList>
    </citation>
    <scope>NUCLEOTIDE SEQUENCE [LARGE SCALE GENOMIC DNA]</scope>
    <source>
        <strain evidence="2 3">MK1</strain>
    </source>
</reference>
<protein>
    <submittedName>
        <fullName evidence="2">Uncharacterized protein</fullName>
    </submittedName>
</protein>
<keyword evidence="1" id="KW-0472">Membrane</keyword>
<sequence>MSGRSLKRVACYDQCFAKPDLTIVLIYVICFSDCFDIIFKSIKREIL</sequence>
<dbReference type="EMBL" id="LGUB01000034">
    <property type="protein sequence ID" value="KRH94762.1"/>
    <property type="molecule type" value="Genomic_DNA"/>
</dbReference>
<proteinExistence type="predicted"/>
<feature type="transmembrane region" description="Helical" evidence="1">
    <location>
        <begin position="21"/>
        <end position="39"/>
    </location>
</feature>
<feature type="non-terminal residue" evidence="2">
    <location>
        <position position="47"/>
    </location>
</feature>
<evidence type="ECO:0000313" key="3">
    <source>
        <dbReference type="Proteomes" id="UP000051530"/>
    </source>
</evidence>
<dbReference type="AlphaFoldDB" id="A0A0R0M015"/>
<name>A0A0R0M015_9MICR</name>
<comment type="caution">
    <text evidence="2">The sequence shown here is derived from an EMBL/GenBank/DDBJ whole genome shotgun (WGS) entry which is preliminary data.</text>
</comment>
<keyword evidence="1" id="KW-1133">Transmembrane helix</keyword>
<keyword evidence="3" id="KW-1185">Reference proteome</keyword>
<evidence type="ECO:0000256" key="1">
    <source>
        <dbReference type="SAM" id="Phobius"/>
    </source>
</evidence>
<gene>
    <name evidence="2" type="ORF">M153_15200017546</name>
</gene>
<keyword evidence="1" id="KW-0812">Transmembrane</keyword>
<organism evidence="2 3">
    <name type="scientific">Pseudoloma neurophilia</name>
    <dbReference type="NCBI Taxonomy" id="146866"/>
    <lineage>
        <taxon>Eukaryota</taxon>
        <taxon>Fungi</taxon>
        <taxon>Fungi incertae sedis</taxon>
        <taxon>Microsporidia</taxon>
        <taxon>Pseudoloma</taxon>
    </lineage>
</organism>